<name>A0A4C1Y773_EUMVA</name>
<dbReference type="EMBL" id="BGZK01001120">
    <property type="protein sequence ID" value="GBP71748.1"/>
    <property type="molecule type" value="Genomic_DNA"/>
</dbReference>
<evidence type="ECO:0000256" key="1">
    <source>
        <dbReference type="SAM" id="MobiDB-lite"/>
    </source>
</evidence>
<feature type="region of interest" description="Disordered" evidence="1">
    <location>
        <begin position="63"/>
        <end position="109"/>
    </location>
</feature>
<evidence type="ECO:0000313" key="2">
    <source>
        <dbReference type="EMBL" id="GBP71748.1"/>
    </source>
</evidence>
<dbReference type="AlphaFoldDB" id="A0A4C1Y773"/>
<comment type="caution">
    <text evidence="2">The sequence shown here is derived from an EMBL/GenBank/DDBJ whole genome shotgun (WGS) entry which is preliminary data.</text>
</comment>
<keyword evidence="3" id="KW-1185">Reference proteome</keyword>
<sequence>MLRFVISQNIILGRNVLLKRGFTRDCRKILTWPPRTRRAGGAQGARRAARLLYRYYSNHFRPSADDGEESRVHDPRRTAGPRADAPARRVRARVPPRGASKPASRPNGVPARVELRLVAESQLKARKKEESRIGSRFRIKSGTRIEIKNGPGGANLCEEGIKIERETGIEIYIDPGKRIRNSIYVHANGAAGISYRVRHPRVKTEKRLPGN</sequence>
<evidence type="ECO:0000313" key="3">
    <source>
        <dbReference type="Proteomes" id="UP000299102"/>
    </source>
</evidence>
<organism evidence="2 3">
    <name type="scientific">Eumeta variegata</name>
    <name type="common">Bagworm moth</name>
    <name type="synonym">Eumeta japonica</name>
    <dbReference type="NCBI Taxonomy" id="151549"/>
    <lineage>
        <taxon>Eukaryota</taxon>
        <taxon>Metazoa</taxon>
        <taxon>Ecdysozoa</taxon>
        <taxon>Arthropoda</taxon>
        <taxon>Hexapoda</taxon>
        <taxon>Insecta</taxon>
        <taxon>Pterygota</taxon>
        <taxon>Neoptera</taxon>
        <taxon>Endopterygota</taxon>
        <taxon>Lepidoptera</taxon>
        <taxon>Glossata</taxon>
        <taxon>Ditrysia</taxon>
        <taxon>Tineoidea</taxon>
        <taxon>Psychidae</taxon>
        <taxon>Oiketicinae</taxon>
        <taxon>Eumeta</taxon>
    </lineage>
</organism>
<gene>
    <name evidence="2" type="ORF">EVAR_58844_1</name>
</gene>
<accession>A0A4C1Y773</accession>
<reference evidence="2 3" key="1">
    <citation type="journal article" date="2019" name="Commun. Biol.">
        <title>The bagworm genome reveals a unique fibroin gene that provides high tensile strength.</title>
        <authorList>
            <person name="Kono N."/>
            <person name="Nakamura H."/>
            <person name="Ohtoshi R."/>
            <person name="Tomita M."/>
            <person name="Numata K."/>
            <person name="Arakawa K."/>
        </authorList>
    </citation>
    <scope>NUCLEOTIDE SEQUENCE [LARGE SCALE GENOMIC DNA]</scope>
</reference>
<protein>
    <submittedName>
        <fullName evidence="2">Uncharacterized protein</fullName>
    </submittedName>
</protein>
<dbReference type="Proteomes" id="UP000299102">
    <property type="component" value="Unassembled WGS sequence"/>
</dbReference>
<proteinExistence type="predicted"/>